<dbReference type="Pfam" id="PF24434">
    <property type="entry name" value="DUF7557"/>
    <property type="match status" value="1"/>
</dbReference>
<name>A0ABD5YAU4_9EURY</name>
<proteinExistence type="predicted"/>
<protein>
    <recommendedName>
        <fullName evidence="3">Ribbon-helix-helix protein, copG family</fullName>
    </recommendedName>
</protein>
<organism evidence="1 2">
    <name type="scientific">Halosimplex aquaticum</name>
    <dbReference type="NCBI Taxonomy" id="3026162"/>
    <lineage>
        <taxon>Archaea</taxon>
        <taxon>Methanobacteriati</taxon>
        <taxon>Methanobacteriota</taxon>
        <taxon>Stenosarchaea group</taxon>
        <taxon>Halobacteria</taxon>
        <taxon>Halobacteriales</taxon>
        <taxon>Haloarculaceae</taxon>
        <taxon>Halosimplex</taxon>
    </lineage>
</organism>
<accession>A0ABD5YAU4</accession>
<comment type="caution">
    <text evidence="1">The sequence shown here is derived from an EMBL/GenBank/DDBJ whole genome shotgun (WGS) entry which is preliminary data.</text>
</comment>
<dbReference type="EMBL" id="JBHTAS010000001">
    <property type="protein sequence ID" value="MFC7141444.1"/>
    <property type="molecule type" value="Genomic_DNA"/>
</dbReference>
<dbReference type="InterPro" id="IPR055979">
    <property type="entry name" value="DUF7557"/>
</dbReference>
<reference evidence="1 2" key="1">
    <citation type="journal article" date="2019" name="Int. J. Syst. Evol. Microbiol.">
        <title>The Global Catalogue of Microorganisms (GCM) 10K type strain sequencing project: providing services to taxonomists for standard genome sequencing and annotation.</title>
        <authorList>
            <consortium name="The Broad Institute Genomics Platform"/>
            <consortium name="The Broad Institute Genome Sequencing Center for Infectious Disease"/>
            <person name="Wu L."/>
            <person name="Ma J."/>
        </authorList>
    </citation>
    <scope>NUCLEOTIDE SEQUENCE [LARGE SCALE GENOMIC DNA]</scope>
    <source>
        <strain evidence="1 2">XZYJT29</strain>
    </source>
</reference>
<evidence type="ECO:0000313" key="2">
    <source>
        <dbReference type="Proteomes" id="UP001596432"/>
    </source>
</evidence>
<dbReference type="RefSeq" id="WP_274322526.1">
    <property type="nucleotide sequence ID" value="NZ_CP118158.1"/>
</dbReference>
<dbReference type="Proteomes" id="UP001596432">
    <property type="component" value="Unassembled WGS sequence"/>
</dbReference>
<dbReference type="AlphaFoldDB" id="A0ABD5YAU4"/>
<sequence length="50" mass="5899">MATIELPDELVERIDRHCESDVTREEFLDEVLSHYETEGRFLREGYSGEP</sequence>
<dbReference type="GeneID" id="78821757"/>
<keyword evidence="2" id="KW-1185">Reference proteome</keyword>
<evidence type="ECO:0008006" key="3">
    <source>
        <dbReference type="Google" id="ProtNLM"/>
    </source>
</evidence>
<evidence type="ECO:0000313" key="1">
    <source>
        <dbReference type="EMBL" id="MFC7141444.1"/>
    </source>
</evidence>
<gene>
    <name evidence="1" type="ORF">ACFQMA_16590</name>
</gene>